<comment type="caution">
    <text evidence="1">The sequence shown here is derived from an EMBL/GenBank/DDBJ whole genome shotgun (WGS) entry which is preliminary data.</text>
</comment>
<sequence length="115" mass="11898">MTTIEWNDFDSHALSGVGEALDAAGVDTAAPGYAAETAPAPGLVEVDARLIAQGLGLEPEQVPAMVADRRIATLCERGTGDDAGLFRFTFYFGKQRFRLVTDAGGQPVVDAAGGG</sequence>
<gene>
    <name evidence="1" type="ORF">GCM10011521_00600</name>
</gene>
<dbReference type="InterPro" id="IPR045389">
    <property type="entry name" value="DUF6522"/>
</dbReference>
<dbReference type="RefSeq" id="WP_188659799.1">
    <property type="nucleotide sequence ID" value="NZ_BMKC01000001.1"/>
</dbReference>
<accession>A0ABQ1H952</accession>
<dbReference type="Proteomes" id="UP000623419">
    <property type="component" value="Unassembled WGS sequence"/>
</dbReference>
<reference evidence="2" key="1">
    <citation type="journal article" date="2019" name="Int. J. Syst. Evol. Microbiol.">
        <title>The Global Catalogue of Microorganisms (GCM) 10K type strain sequencing project: providing services to taxonomists for standard genome sequencing and annotation.</title>
        <authorList>
            <consortium name="The Broad Institute Genomics Platform"/>
            <consortium name="The Broad Institute Genome Sequencing Center for Infectious Disease"/>
            <person name="Wu L."/>
            <person name="Ma J."/>
        </authorList>
    </citation>
    <scope>NUCLEOTIDE SEQUENCE [LARGE SCALE GENOMIC DNA]</scope>
    <source>
        <strain evidence="2">CGMCC 1.15905</strain>
    </source>
</reference>
<evidence type="ECO:0000313" key="1">
    <source>
        <dbReference type="EMBL" id="GGA66377.1"/>
    </source>
</evidence>
<evidence type="ECO:0000313" key="2">
    <source>
        <dbReference type="Proteomes" id="UP000623419"/>
    </source>
</evidence>
<name>A0ABQ1H952_9GAMM</name>
<organism evidence="1 2">
    <name type="scientific">Arenimonas soli</name>
    <dbReference type="NCBI Taxonomy" id="2269504"/>
    <lineage>
        <taxon>Bacteria</taxon>
        <taxon>Pseudomonadati</taxon>
        <taxon>Pseudomonadota</taxon>
        <taxon>Gammaproteobacteria</taxon>
        <taxon>Lysobacterales</taxon>
        <taxon>Lysobacteraceae</taxon>
        <taxon>Arenimonas</taxon>
    </lineage>
</organism>
<keyword evidence="2" id="KW-1185">Reference proteome</keyword>
<proteinExistence type="predicted"/>
<protein>
    <recommendedName>
        <fullName evidence="3">Halobacterial output domain-containing protein</fullName>
    </recommendedName>
</protein>
<dbReference type="EMBL" id="BMKC01000001">
    <property type="protein sequence ID" value="GGA66377.1"/>
    <property type="molecule type" value="Genomic_DNA"/>
</dbReference>
<dbReference type="Pfam" id="PF20132">
    <property type="entry name" value="DUF6522"/>
    <property type="match status" value="1"/>
</dbReference>
<evidence type="ECO:0008006" key="3">
    <source>
        <dbReference type="Google" id="ProtNLM"/>
    </source>
</evidence>